<accession>A0A9W6GN72</accession>
<reference evidence="1" key="1">
    <citation type="submission" date="2022-12" db="EMBL/GenBank/DDBJ databases">
        <title>Reference genome sequencing for broad-spectrum identification of bacterial and archaeal isolates by mass spectrometry.</title>
        <authorList>
            <person name="Sekiguchi Y."/>
            <person name="Tourlousse D.M."/>
        </authorList>
    </citation>
    <scope>NUCLEOTIDE SEQUENCE</scope>
    <source>
        <strain evidence="1">10succ1</strain>
    </source>
</reference>
<name>A0A9W6GN72_9FUSO</name>
<dbReference type="InterPro" id="IPR014997">
    <property type="entry name" value="DUF1847"/>
</dbReference>
<comment type="caution">
    <text evidence="1">The sequence shown here is derived from an EMBL/GenBank/DDBJ whole genome shotgun (WGS) entry which is preliminary data.</text>
</comment>
<dbReference type="EMBL" id="BSDY01000009">
    <property type="protein sequence ID" value="GLI56652.1"/>
    <property type="molecule type" value="Genomic_DNA"/>
</dbReference>
<proteinExistence type="predicted"/>
<sequence>MKCAICEDKRCLRGEECRELSTFNDRRKNIEAYLEDKEDMGIMEASASVPKNIPRLEEVARYIENMSIERVGVAFCKGLHKEGRVIHKFLEDRGIEVYSVVCGNGGIDRGEVGIKKNSDVFEISCNPLGQGSVLNKLKTEINIAVGLCVGHDMLFSKYSEAPVTTLIVKDRINSHNPIEALKNL</sequence>
<evidence type="ECO:0008006" key="3">
    <source>
        <dbReference type="Google" id="ProtNLM"/>
    </source>
</evidence>
<evidence type="ECO:0000313" key="1">
    <source>
        <dbReference type="EMBL" id="GLI56652.1"/>
    </source>
</evidence>
<dbReference type="Pfam" id="PF08901">
    <property type="entry name" value="DUF1847"/>
    <property type="match status" value="1"/>
</dbReference>
<protein>
    <recommendedName>
        <fullName evidence="3">Metal-binding protein</fullName>
    </recommendedName>
</protein>
<dbReference type="Proteomes" id="UP001144471">
    <property type="component" value="Unassembled WGS sequence"/>
</dbReference>
<dbReference type="RefSeq" id="WP_281835936.1">
    <property type="nucleotide sequence ID" value="NZ_BSDY01000009.1"/>
</dbReference>
<organism evidence="1 2">
    <name type="scientific">Propionigenium maris DSM 9537</name>
    <dbReference type="NCBI Taxonomy" id="1123000"/>
    <lineage>
        <taxon>Bacteria</taxon>
        <taxon>Fusobacteriati</taxon>
        <taxon>Fusobacteriota</taxon>
        <taxon>Fusobacteriia</taxon>
        <taxon>Fusobacteriales</taxon>
        <taxon>Fusobacteriaceae</taxon>
        <taxon>Propionigenium</taxon>
    </lineage>
</organism>
<dbReference type="AlphaFoldDB" id="A0A9W6GN72"/>
<gene>
    <name evidence="1" type="ORF">PM10SUCC1_21660</name>
</gene>
<evidence type="ECO:0000313" key="2">
    <source>
        <dbReference type="Proteomes" id="UP001144471"/>
    </source>
</evidence>
<keyword evidence="2" id="KW-1185">Reference proteome</keyword>